<dbReference type="Gene3D" id="3.40.640.10">
    <property type="entry name" value="Type I PLP-dependent aspartate aminotransferase-like (Major domain)"/>
    <property type="match status" value="1"/>
</dbReference>
<dbReference type="PANTHER" id="PTHR46577:SF1">
    <property type="entry name" value="HTH-TYPE TRANSCRIPTIONAL REGULATORY PROTEIN GABR"/>
    <property type="match status" value="1"/>
</dbReference>
<dbReference type="InterPro" id="IPR036388">
    <property type="entry name" value="WH-like_DNA-bd_sf"/>
</dbReference>
<dbReference type="PROSITE" id="PS50949">
    <property type="entry name" value="HTH_GNTR"/>
    <property type="match status" value="1"/>
</dbReference>
<dbReference type="Pfam" id="PF00155">
    <property type="entry name" value="Aminotran_1_2"/>
    <property type="match status" value="1"/>
</dbReference>
<dbReference type="InterPro" id="IPR015421">
    <property type="entry name" value="PyrdxlP-dep_Trfase_major"/>
</dbReference>
<dbReference type="GO" id="GO:0003677">
    <property type="term" value="F:DNA binding"/>
    <property type="evidence" value="ECO:0007669"/>
    <property type="project" value="UniProtKB-KW"/>
</dbReference>
<dbReference type="NCBIfam" id="NF012025">
    <property type="entry name" value="PRK15481.1"/>
    <property type="match status" value="1"/>
</dbReference>
<comment type="similarity">
    <text evidence="1">In the C-terminal section; belongs to the class-I pyridoxal-phosphate-dependent aminotransferase family.</text>
</comment>
<feature type="domain" description="HTH gntR-type" evidence="6">
    <location>
        <begin position="5"/>
        <end position="73"/>
    </location>
</feature>
<accession>A0A543LJC0</accession>
<dbReference type="InterPro" id="IPR004839">
    <property type="entry name" value="Aminotransferase_I/II_large"/>
</dbReference>
<dbReference type="InterPro" id="IPR000524">
    <property type="entry name" value="Tscrpt_reg_HTH_GntR"/>
</dbReference>
<dbReference type="CDD" id="cd07377">
    <property type="entry name" value="WHTH_GntR"/>
    <property type="match status" value="1"/>
</dbReference>
<dbReference type="CDD" id="cd00609">
    <property type="entry name" value="AAT_like"/>
    <property type="match status" value="1"/>
</dbReference>
<comment type="caution">
    <text evidence="7">The sequence shown here is derived from an EMBL/GenBank/DDBJ whole genome shotgun (WGS) entry which is preliminary data.</text>
</comment>
<dbReference type="Proteomes" id="UP000316993">
    <property type="component" value="Unassembled WGS sequence"/>
</dbReference>
<dbReference type="EMBL" id="VFPV01000001">
    <property type="protein sequence ID" value="TQN07304.1"/>
    <property type="molecule type" value="Genomic_DNA"/>
</dbReference>
<dbReference type="GO" id="GO:0030170">
    <property type="term" value="F:pyridoxal phosphate binding"/>
    <property type="evidence" value="ECO:0007669"/>
    <property type="project" value="InterPro"/>
</dbReference>
<dbReference type="PRINTS" id="PR00035">
    <property type="entry name" value="HTHGNTR"/>
</dbReference>
<evidence type="ECO:0000256" key="5">
    <source>
        <dbReference type="ARBA" id="ARBA00023163"/>
    </source>
</evidence>
<name>A0A543LJC0_9BURK</name>
<dbReference type="Pfam" id="PF00392">
    <property type="entry name" value="GntR"/>
    <property type="match status" value="1"/>
</dbReference>
<keyword evidence="2" id="KW-0663">Pyridoxal phosphate</keyword>
<protein>
    <submittedName>
        <fullName evidence="7">GntR family transcriptional regulator</fullName>
    </submittedName>
</protein>
<evidence type="ECO:0000256" key="3">
    <source>
        <dbReference type="ARBA" id="ARBA00023015"/>
    </source>
</evidence>
<dbReference type="SUPFAM" id="SSF46785">
    <property type="entry name" value="Winged helix' DNA-binding domain"/>
    <property type="match status" value="1"/>
</dbReference>
<dbReference type="GO" id="GO:0003700">
    <property type="term" value="F:DNA-binding transcription factor activity"/>
    <property type="evidence" value="ECO:0007669"/>
    <property type="project" value="InterPro"/>
</dbReference>
<dbReference type="Gene3D" id="1.10.10.10">
    <property type="entry name" value="Winged helix-like DNA-binding domain superfamily/Winged helix DNA-binding domain"/>
    <property type="match status" value="1"/>
</dbReference>
<dbReference type="PANTHER" id="PTHR46577">
    <property type="entry name" value="HTH-TYPE TRANSCRIPTIONAL REGULATORY PROTEIN GABR"/>
    <property type="match status" value="1"/>
</dbReference>
<dbReference type="InterPro" id="IPR036390">
    <property type="entry name" value="WH_DNA-bd_sf"/>
</dbReference>
<proteinExistence type="inferred from homology"/>
<dbReference type="AlphaFoldDB" id="A0A543LJC0"/>
<organism evidence="7 8">
    <name type="scientific">Acidovorax temperans</name>
    <dbReference type="NCBI Taxonomy" id="80878"/>
    <lineage>
        <taxon>Bacteria</taxon>
        <taxon>Pseudomonadati</taxon>
        <taxon>Pseudomonadota</taxon>
        <taxon>Betaproteobacteria</taxon>
        <taxon>Burkholderiales</taxon>
        <taxon>Comamonadaceae</taxon>
        <taxon>Acidovorax</taxon>
    </lineage>
</organism>
<evidence type="ECO:0000313" key="8">
    <source>
        <dbReference type="Proteomes" id="UP000316993"/>
    </source>
</evidence>
<keyword evidence="5" id="KW-0804">Transcription</keyword>
<reference evidence="7 8" key="1">
    <citation type="submission" date="2019-06" db="EMBL/GenBank/DDBJ databases">
        <title>Genomic Encyclopedia of Archaeal and Bacterial Type Strains, Phase II (KMG-II): from individual species to whole genera.</title>
        <authorList>
            <person name="Goeker M."/>
        </authorList>
    </citation>
    <scope>NUCLEOTIDE SEQUENCE [LARGE SCALE GENOMIC DNA]</scope>
    <source>
        <strain evidence="7 8">DSM 7270</strain>
    </source>
</reference>
<evidence type="ECO:0000256" key="4">
    <source>
        <dbReference type="ARBA" id="ARBA00023125"/>
    </source>
</evidence>
<dbReference type="SMART" id="SM00345">
    <property type="entry name" value="HTH_GNTR"/>
    <property type="match status" value="1"/>
</dbReference>
<evidence type="ECO:0000259" key="6">
    <source>
        <dbReference type="PROSITE" id="PS50949"/>
    </source>
</evidence>
<evidence type="ECO:0000256" key="2">
    <source>
        <dbReference type="ARBA" id="ARBA00022898"/>
    </source>
</evidence>
<dbReference type="InterPro" id="IPR051446">
    <property type="entry name" value="HTH_trans_reg/aminotransferase"/>
</dbReference>
<evidence type="ECO:0000313" key="7">
    <source>
        <dbReference type="EMBL" id="TQN07304.1"/>
    </source>
</evidence>
<dbReference type="RefSeq" id="WP_142081104.1">
    <property type="nucleotide sequence ID" value="NZ_VFPV01000001.1"/>
</dbReference>
<keyword evidence="3" id="KW-0805">Transcription regulation</keyword>
<evidence type="ECO:0000256" key="1">
    <source>
        <dbReference type="ARBA" id="ARBA00005384"/>
    </source>
</evidence>
<sequence>MEIVGKTAAEIFDSIRALTQAGSFKPGQELPTTRDLAATLGVNRNTVSMAYQRLSAAGIAVTQGRLGTFIRKQPDPGEQEGLLLGSPLADLGSGNPNPVWLPDIGAALTRKPYRPRLYGEATVDPEMEVLARQSLTGDCPGQFEVSLTSGAVDAIERLLTAYLVAGDKVAVEDPCFIGSVNTLRIAGLQAVGVPVDTQGMSVEGLEQALAQGAQAVIVTPRAHNPTGCSLSAARARKLRAVLARYPHVLVIADDHFSLLAATGYHDVIPPSAKRWALVRSVSKMLGPDLRFAFVASDEQTAQRLRLRLAPGTNWVSHLLQDAVVACLSSPEVAKQLVQAREDYARRRDLLTAALGVQGIAVTSPADGLNLWVPLPGDSHQTVLALAQRGWLVRGGEAFAVQAPAHGLRITVSTMDEQAADAFARALSTSYRP</sequence>
<dbReference type="SUPFAM" id="SSF53383">
    <property type="entry name" value="PLP-dependent transferases"/>
    <property type="match status" value="1"/>
</dbReference>
<keyword evidence="4" id="KW-0238">DNA-binding</keyword>
<gene>
    <name evidence="7" type="ORF">BDD18_0411</name>
</gene>
<dbReference type="InterPro" id="IPR015424">
    <property type="entry name" value="PyrdxlP-dep_Trfase"/>
</dbReference>